<feature type="domain" description="Nitrogen regulatory protein areA GATA-like" evidence="1">
    <location>
        <begin position="37"/>
        <end position="59"/>
    </location>
</feature>
<evidence type="ECO:0000313" key="2">
    <source>
        <dbReference type="EMBL" id="KAJ3253681.1"/>
    </source>
</evidence>
<dbReference type="PANTHER" id="PTHR28051:SF1">
    <property type="entry name" value="PROTEIN MTL1-RELATED"/>
    <property type="match status" value="1"/>
</dbReference>
<dbReference type="InterPro" id="IPR013860">
    <property type="entry name" value="AreA_GATA"/>
</dbReference>
<dbReference type="GO" id="GO:0005773">
    <property type="term" value="C:vacuole"/>
    <property type="evidence" value="ECO:0007669"/>
    <property type="project" value="GOC"/>
</dbReference>
<evidence type="ECO:0000259" key="1">
    <source>
        <dbReference type="Pfam" id="PF08550"/>
    </source>
</evidence>
<dbReference type="GO" id="GO:0042149">
    <property type="term" value="P:cellular response to glucose starvation"/>
    <property type="evidence" value="ECO:0007669"/>
    <property type="project" value="TreeGrafter"/>
</dbReference>
<dbReference type="PANTHER" id="PTHR28051">
    <property type="entry name" value="PROTEIN MTL1-RELATED"/>
    <property type="match status" value="1"/>
</dbReference>
<gene>
    <name evidence="2" type="ORF">HK103_000407</name>
</gene>
<name>A0AAD5UEV5_9FUNG</name>
<dbReference type="Pfam" id="PF08550">
    <property type="entry name" value="GATA_AreA"/>
    <property type="match status" value="1"/>
</dbReference>
<protein>
    <recommendedName>
        <fullName evidence="1">Nitrogen regulatory protein areA GATA-like domain-containing protein</fullName>
    </recommendedName>
</protein>
<proteinExistence type="predicted"/>
<keyword evidence="3" id="KW-1185">Reference proteome</keyword>
<reference evidence="2" key="1">
    <citation type="submission" date="2020-05" db="EMBL/GenBank/DDBJ databases">
        <title>Phylogenomic resolution of chytrid fungi.</title>
        <authorList>
            <person name="Stajich J.E."/>
            <person name="Amses K."/>
            <person name="Simmons R."/>
            <person name="Seto K."/>
            <person name="Myers J."/>
            <person name="Bonds A."/>
            <person name="Quandt C.A."/>
            <person name="Barry K."/>
            <person name="Liu P."/>
            <person name="Grigoriev I."/>
            <person name="Longcore J.E."/>
            <person name="James T.Y."/>
        </authorList>
    </citation>
    <scope>NUCLEOTIDE SEQUENCE</scope>
    <source>
        <strain evidence="2">PLAUS21</strain>
    </source>
</reference>
<comment type="caution">
    <text evidence="2">The sequence shown here is derived from an EMBL/GenBank/DDBJ whole genome shotgun (WGS) entry which is preliminary data.</text>
</comment>
<evidence type="ECO:0000313" key="3">
    <source>
        <dbReference type="Proteomes" id="UP001210925"/>
    </source>
</evidence>
<dbReference type="InterPro" id="IPR052292">
    <property type="entry name" value="Glucose_repression_reg"/>
</dbReference>
<dbReference type="Proteomes" id="UP001210925">
    <property type="component" value="Unassembled WGS sequence"/>
</dbReference>
<dbReference type="GO" id="GO:0007039">
    <property type="term" value="P:protein catabolic process in the vacuole"/>
    <property type="evidence" value="ECO:0007669"/>
    <property type="project" value="TreeGrafter"/>
</dbReference>
<organism evidence="2 3">
    <name type="scientific">Boothiomyces macroporosus</name>
    <dbReference type="NCBI Taxonomy" id="261099"/>
    <lineage>
        <taxon>Eukaryota</taxon>
        <taxon>Fungi</taxon>
        <taxon>Fungi incertae sedis</taxon>
        <taxon>Chytridiomycota</taxon>
        <taxon>Chytridiomycota incertae sedis</taxon>
        <taxon>Chytridiomycetes</taxon>
        <taxon>Rhizophydiales</taxon>
        <taxon>Terramycetaceae</taxon>
        <taxon>Boothiomyces</taxon>
    </lineage>
</organism>
<dbReference type="AlphaFoldDB" id="A0AAD5UEV5"/>
<sequence>MTFSPKKMDERISQVEQAEHVDYFHHDFNNFDLHETWKQATKVKDNIDNGRRFENACWRKFFQQKFNLKKINPSDLNWHKDADSCWLYGPYLPANKQQHGVEITRVVNNKRILKRKSDPAGLAAFMKNLPEQKDETKDQLLVTGGISF</sequence>
<dbReference type="EMBL" id="JADGKB010000103">
    <property type="protein sequence ID" value="KAJ3253681.1"/>
    <property type="molecule type" value="Genomic_DNA"/>
</dbReference>
<accession>A0AAD5UEV5</accession>